<comment type="catalytic activity">
    <reaction evidence="4">
        <text>(S)-ureidoglycolate = urea + glyoxylate</text>
        <dbReference type="Rhea" id="RHEA:11304"/>
        <dbReference type="ChEBI" id="CHEBI:16199"/>
        <dbReference type="ChEBI" id="CHEBI:36655"/>
        <dbReference type="ChEBI" id="CHEBI:57296"/>
        <dbReference type="EC" id="4.3.2.3"/>
    </reaction>
</comment>
<evidence type="ECO:0000256" key="2">
    <source>
        <dbReference type="ARBA" id="ARBA00022631"/>
    </source>
</evidence>
<dbReference type="Pfam" id="PF04115">
    <property type="entry name" value="Ureidogly_lyase"/>
    <property type="match status" value="1"/>
</dbReference>
<dbReference type="AlphaFoldDB" id="A0AAW8DCK7"/>
<evidence type="ECO:0000256" key="1">
    <source>
        <dbReference type="ARBA" id="ARBA00011738"/>
    </source>
</evidence>
<evidence type="ECO:0000313" key="6">
    <source>
        <dbReference type="Proteomes" id="UP001242045"/>
    </source>
</evidence>
<protein>
    <submittedName>
        <fullName evidence="5">Ureidoglycolate lyase</fullName>
        <ecNumber evidence="5">4.3.2.3</ecNumber>
    </submittedName>
</protein>
<dbReference type="GO" id="GO:0006144">
    <property type="term" value="P:purine nucleobase metabolic process"/>
    <property type="evidence" value="ECO:0007669"/>
    <property type="project" value="UniProtKB-KW"/>
</dbReference>
<dbReference type="GO" id="GO:0050385">
    <property type="term" value="F:ureidoglycolate lyase activity"/>
    <property type="evidence" value="ECO:0007669"/>
    <property type="project" value="UniProtKB-EC"/>
</dbReference>
<name>A0AAW8DCK7_9BURK</name>
<dbReference type="CDD" id="cd20298">
    <property type="entry name" value="cupin_UAH"/>
    <property type="match status" value="1"/>
</dbReference>
<dbReference type="RefSeq" id="WP_307687484.1">
    <property type="nucleotide sequence ID" value="NZ_JAUSRD010000031.1"/>
</dbReference>
<organism evidence="5 6">
    <name type="scientific">Variovorax boronicumulans</name>
    <dbReference type="NCBI Taxonomy" id="436515"/>
    <lineage>
        <taxon>Bacteria</taxon>
        <taxon>Pseudomonadati</taxon>
        <taxon>Pseudomonadota</taxon>
        <taxon>Betaproteobacteria</taxon>
        <taxon>Burkholderiales</taxon>
        <taxon>Comamonadaceae</taxon>
        <taxon>Variovorax</taxon>
    </lineage>
</organism>
<dbReference type="SUPFAM" id="SSF51182">
    <property type="entry name" value="RmlC-like cupins"/>
    <property type="match status" value="1"/>
</dbReference>
<dbReference type="InterPro" id="IPR047233">
    <property type="entry name" value="UAH_cupin"/>
</dbReference>
<comment type="subunit">
    <text evidence="1">Homodimer.</text>
</comment>
<dbReference type="InterPro" id="IPR007247">
    <property type="entry name" value="Ureidogly_lyase"/>
</dbReference>
<comment type="caution">
    <text evidence="5">The sequence shown here is derived from an EMBL/GenBank/DDBJ whole genome shotgun (WGS) entry which is preliminary data.</text>
</comment>
<evidence type="ECO:0000256" key="4">
    <source>
        <dbReference type="ARBA" id="ARBA00047684"/>
    </source>
</evidence>
<dbReference type="Proteomes" id="UP001242045">
    <property type="component" value="Unassembled WGS sequence"/>
</dbReference>
<dbReference type="EC" id="4.3.2.3" evidence="5"/>
<dbReference type="InterPro" id="IPR024060">
    <property type="entry name" value="Ureidoglycolate_lyase_dom_sf"/>
</dbReference>
<dbReference type="GO" id="GO:0000256">
    <property type="term" value="P:allantoin catabolic process"/>
    <property type="evidence" value="ECO:0007669"/>
    <property type="project" value="InterPro"/>
</dbReference>
<keyword evidence="3 5" id="KW-0456">Lyase</keyword>
<reference evidence="5" key="1">
    <citation type="submission" date="2023-07" db="EMBL/GenBank/DDBJ databases">
        <title>Sorghum-associated microbial communities from plants grown in Nebraska, USA.</title>
        <authorList>
            <person name="Schachtman D."/>
        </authorList>
    </citation>
    <scope>NUCLEOTIDE SEQUENCE</scope>
    <source>
        <strain evidence="5">DS3754</strain>
    </source>
</reference>
<dbReference type="PIRSF" id="PIRSF017306">
    <property type="entry name" value="Ureidogly_hydro"/>
    <property type="match status" value="1"/>
</dbReference>
<dbReference type="Gene3D" id="2.60.120.480">
    <property type="entry name" value="Ureidoglycolate hydrolase"/>
    <property type="match status" value="1"/>
</dbReference>
<dbReference type="InterPro" id="IPR011051">
    <property type="entry name" value="RmlC_Cupin_sf"/>
</dbReference>
<dbReference type="GO" id="GO:0004848">
    <property type="term" value="F:ureidoglycolate hydrolase activity"/>
    <property type="evidence" value="ECO:0007669"/>
    <property type="project" value="InterPro"/>
</dbReference>
<dbReference type="PANTHER" id="PTHR21221:SF1">
    <property type="entry name" value="UREIDOGLYCOLATE LYASE"/>
    <property type="match status" value="1"/>
</dbReference>
<dbReference type="PANTHER" id="PTHR21221">
    <property type="entry name" value="UREIDOGLYCOLATE HYDROLASE"/>
    <property type="match status" value="1"/>
</dbReference>
<evidence type="ECO:0000313" key="5">
    <source>
        <dbReference type="EMBL" id="MDP9897611.1"/>
    </source>
</evidence>
<gene>
    <name evidence="5" type="ORF">J2W31_006758</name>
</gene>
<evidence type="ECO:0000256" key="3">
    <source>
        <dbReference type="ARBA" id="ARBA00023239"/>
    </source>
</evidence>
<accession>A0AAW8DCK7</accession>
<sequence length="174" mass="18458">MNAESPLATPLVAQPLTSTAFAPFGTVIEVPASGGRLINGGNARRFDLLGDLQLDADGGRPMLALFRAQARSFPHEVTEMERHALGSQTFVPLGERRFVIVVARAGDAPVSPRDLAAFVTDGHQGVVLAPGTWHHALLAVDAGDFVVIERAADAVDCDVCWLQEPLRIVAAASR</sequence>
<dbReference type="EMBL" id="JAUSRD010000031">
    <property type="protein sequence ID" value="MDP9897611.1"/>
    <property type="molecule type" value="Genomic_DNA"/>
</dbReference>
<proteinExistence type="predicted"/>
<keyword evidence="2" id="KW-0659">Purine metabolism</keyword>